<comment type="caution">
    <text evidence="1">The sequence shown here is derived from an EMBL/GenBank/DDBJ whole genome shotgun (WGS) entry which is preliminary data.</text>
</comment>
<accession>A0ABS8RQ76</accession>
<sequence length="81" mass="9453">MVTIMEKNWEDKESNEDLRIEKAVEELECKCKYKGEDMEVIEIVEIMNTIVKMTNMVFKGDMEVEIIGSTPSRSLFQDSNE</sequence>
<dbReference type="EMBL" id="JACEIK010000073">
    <property type="protein sequence ID" value="MCD7448784.1"/>
    <property type="molecule type" value="Genomic_DNA"/>
</dbReference>
<feature type="non-terminal residue" evidence="1">
    <location>
        <position position="81"/>
    </location>
</feature>
<proteinExistence type="predicted"/>
<dbReference type="Proteomes" id="UP000823775">
    <property type="component" value="Unassembled WGS sequence"/>
</dbReference>
<evidence type="ECO:0000313" key="1">
    <source>
        <dbReference type="EMBL" id="MCD7448784.1"/>
    </source>
</evidence>
<evidence type="ECO:0000313" key="2">
    <source>
        <dbReference type="Proteomes" id="UP000823775"/>
    </source>
</evidence>
<keyword evidence="2" id="KW-1185">Reference proteome</keyword>
<protein>
    <submittedName>
        <fullName evidence="1">Uncharacterized protein</fullName>
    </submittedName>
</protein>
<reference evidence="1 2" key="1">
    <citation type="journal article" date="2021" name="BMC Genomics">
        <title>Datura genome reveals duplications of psychoactive alkaloid biosynthetic genes and high mutation rate following tissue culture.</title>
        <authorList>
            <person name="Rajewski A."/>
            <person name="Carter-House D."/>
            <person name="Stajich J."/>
            <person name="Litt A."/>
        </authorList>
    </citation>
    <scope>NUCLEOTIDE SEQUENCE [LARGE SCALE GENOMIC DNA]</scope>
    <source>
        <strain evidence="1">AR-01</strain>
    </source>
</reference>
<organism evidence="1 2">
    <name type="scientific">Datura stramonium</name>
    <name type="common">Jimsonweed</name>
    <name type="synonym">Common thornapple</name>
    <dbReference type="NCBI Taxonomy" id="4076"/>
    <lineage>
        <taxon>Eukaryota</taxon>
        <taxon>Viridiplantae</taxon>
        <taxon>Streptophyta</taxon>
        <taxon>Embryophyta</taxon>
        <taxon>Tracheophyta</taxon>
        <taxon>Spermatophyta</taxon>
        <taxon>Magnoliopsida</taxon>
        <taxon>eudicotyledons</taxon>
        <taxon>Gunneridae</taxon>
        <taxon>Pentapetalae</taxon>
        <taxon>asterids</taxon>
        <taxon>lamiids</taxon>
        <taxon>Solanales</taxon>
        <taxon>Solanaceae</taxon>
        <taxon>Solanoideae</taxon>
        <taxon>Datureae</taxon>
        <taxon>Datura</taxon>
    </lineage>
</organism>
<name>A0ABS8RQ76_DATST</name>
<gene>
    <name evidence="1" type="ORF">HAX54_046320</name>
</gene>